<evidence type="ECO:0000256" key="3">
    <source>
        <dbReference type="ARBA" id="ARBA00005013"/>
    </source>
</evidence>
<dbReference type="InterPro" id="IPR006157">
    <property type="entry name" value="FolB_dom"/>
</dbReference>
<evidence type="ECO:0000256" key="7">
    <source>
        <dbReference type="ARBA" id="ARBA00023239"/>
    </source>
</evidence>
<name>A0AAE2YNY9_9PROT</name>
<dbReference type="FunFam" id="3.30.1130.10:FF:000002">
    <property type="entry name" value="7,8-dihydroneopterin aldolase"/>
    <property type="match status" value="1"/>
</dbReference>
<keyword evidence="5 8" id="KW-0289">Folate biosynthesis</keyword>
<evidence type="ECO:0000256" key="1">
    <source>
        <dbReference type="ARBA" id="ARBA00000693"/>
    </source>
</evidence>
<organism evidence="10 11">
    <name type="scientific">Igneacidithiobacillus copahuensis</name>
    <dbReference type="NCBI Taxonomy" id="2724909"/>
    <lineage>
        <taxon>Bacteria</taxon>
        <taxon>Pseudomonadati</taxon>
        <taxon>Pseudomonadota</taxon>
        <taxon>Acidithiobacillia</taxon>
        <taxon>Acidithiobacillales</taxon>
        <taxon>Acidithiobacillaceae</taxon>
        <taxon>Igneacidithiobacillus</taxon>
    </lineage>
</organism>
<dbReference type="NCBIfam" id="TIGR00525">
    <property type="entry name" value="folB"/>
    <property type="match status" value="1"/>
</dbReference>
<dbReference type="GO" id="GO:0016853">
    <property type="term" value="F:isomerase activity"/>
    <property type="evidence" value="ECO:0007669"/>
    <property type="project" value="UniProtKB-KW"/>
</dbReference>
<dbReference type="EMBL" id="JAAXYO010000048">
    <property type="protein sequence ID" value="MBU2787561.1"/>
    <property type="molecule type" value="Genomic_DNA"/>
</dbReference>
<dbReference type="RefSeq" id="WP_215872943.1">
    <property type="nucleotide sequence ID" value="NZ_JAAXYO010000048.1"/>
</dbReference>
<dbReference type="Pfam" id="PF02152">
    <property type="entry name" value="FolB"/>
    <property type="match status" value="1"/>
</dbReference>
<evidence type="ECO:0000256" key="5">
    <source>
        <dbReference type="ARBA" id="ARBA00022909"/>
    </source>
</evidence>
<dbReference type="GO" id="GO:0005737">
    <property type="term" value="C:cytoplasm"/>
    <property type="evidence" value="ECO:0007669"/>
    <property type="project" value="TreeGrafter"/>
</dbReference>
<comment type="pathway">
    <text evidence="3 8">Cofactor biosynthesis; tetrahydrofolate biosynthesis; 2-amino-4-hydroxy-6-hydroxymethyl-7,8-dihydropteridine diphosphate from 7,8-dihydroneopterin triphosphate: step 3/4.</text>
</comment>
<comment type="similarity">
    <text evidence="4 8">Belongs to the DHNA family.</text>
</comment>
<keyword evidence="11" id="KW-1185">Reference proteome</keyword>
<dbReference type="InterPro" id="IPR043133">
    <property type="entry name" value="GTP-CH-I_C/QueF"/>
</dbReference>
<comment type="catalytic activity">
    <reaction evidence="1">
        <text>7,8-dihydroneopterin = 7,8-dihydromonapterin</text>
        <dbReference type="Rhea" id="RHEA:45328"/>
        <dbReference type="ChEBI" id="CHEBI:17001"/>
        <dbReference type="ChEBI" id="CHEBI:71175"/>
        <dbReference type="EC" id="5.1.99.8"/>
    </reaction>
</comment>
<evidence type="ECO:0000256" key="4">
    <source>
        <dbReference type="ARBA" id="ARBA00005708"/>
    </source>
</evidence>
<gene>
    <name evidence="10" type="primary">folB</name>
    <name evidence="10" type="ORF">HFQ13_04960</name>
</gene>
<comment type="caution">
    <text evidence="10">The sequence shown here is derived from an EMBL/GenBank/DDBJ whole genome shotgun (WGS) entry which is preliminary data.</text>
</comment>
<dbReference type="GO" id="GO:0004150">
    <property type="term" value="F:dihydroneopterin aldolase activity"/>
    <property type="evidence" value="ECO:0007669"/>
    <property type="project" value="UniProtKB-UniRule"/>
</dbReference>
<dbReference type="AlphaFoldDB" id="A0AAE2YNY9"/>
<dbReference type="NCBIfam" id="TIGR00526">
    <property type="entry name" value="folB_dom"/>
    <property type="match status" value="1"/>
</dbReference>
<proteinExistence type="inferred from homology"/>
<keyword evidence="7 8" id="KW-0456">Lyase</keyword>
<dbReference type="Gene3D" id="3.30.1130.10">
    <property type="match status" value="1"/>
</dbReference>
<dbReference type="SMART" id="SM00905">
    <property type="entry name" value="FolB"/>
    <property type="match status" value="1"/>
</dbReference>
<evidence type="ECO:0000256" key="6">
    <source>
        <dbReference type="ARBA" id="ARBA00023235"/>
    </source>
</evidence>
<dbReference type="SUPFAM" id="SSF55620">
    <property type="entry name" value="Tetrahydrobiopterin biosynthesis enzymes-like"/>
    <property type="match status" value="1"/>
</dbReference>
<dbReference type="InterPro" id="IPR006156">
    <property type="entry name" value="Dihydroneopterin_aldolase"/>
</dbReference>
<feature type="domain" description="Dihydroneopterin aldolase/epimerase" evidence="9">
    <location>
        <begin position="4"/>
        <end position="114"/>
    </location>
</feature>
<dbReference type="GO" id="GO:0046654">
    <property type="term" value="P:tetrahydrofolate biosynthetic process"/>
    <property type="evidence" value="ECO:0007669"/>
    <property type="project" value="UniProtKB-UniRule"/>
</dbReference>
<dbReference type="EC" id="4.1.2.25" evidence="8"/>
<evidence type="ECO:0000313" key="10">
    <source>
        <dbReference type="EMBL" id="MBU2787561.1"/>
    </source>
</evidence>
<dbReference type="Proteomes" id="UP001197378">
    <property type="component" value="Unassembled WGS sequence"/>
</dbReference>
<accession>A0AAE2YNY9</accession>
<evidence type="ECO:0000256" key="8">
    <source>
        <dbReference type="RuleBase" id="RU362079"/>
    </source>
</evidence>
<comment type="function">
    <text evidence="8">Catalyzes the conversion of 7,8-dihydroneopterin to 6-hydroxymethyl-7,8-dihydropterin.</text>
</comment>
<keyword evidence="6" id="KW-0413">Isomerase</keyword>
<dbReference type="GO" id="GO:0046656">
    <property type="term" value="P:folic acid biosynthetic process"/>
    <property type="evidence" value="ECO:0007669"/>
    <property type="project" value="UniProtKB-UniRule"/>
</dbReference>
<dbReference type="PANTHER" id="PTHR42844">
    <property type="entry name" value="DIHYDRONEOPTERIN ALDOLASE 1-RELATED"/>
    <property type="match status" value="1"/>
</dbReference>
<reference evidence="10" key="1">
    <citation type="journal article" date="2021" name="ISME J.">
        <title>Genomic evolution of the class Acidithiobacillia: deep-branching Proteobacteria living in extreme acidic conditions.</title>
        <authorList>
            <person name="Moya-Beltran A."/>
            <person name="Beard S."/>
            <person name="Rojas-Villalobos C."/>
            <person name="Issotta F."/>
            <person name="Gallardo Y."/>
            <person name="Ulloa R."/>
            <person name="Giaveno A."/>
            <person name="Degli Esposti M."/>
            <person name="Johnson D.B."/>
            <person name="Quatrini R."/>
        </authorList>
    </citation>
    <scope>NUCLEOTIDE SEQUENCE</scope>
    <source>
        <strain evidence="10">VAN18-1</strain>
    </source>
</reference>
<comment type="catalytic activity">
    <reaction evidence="2 8">
        <text>7,8-dihydroneopterin = 6-hydroxymethyl-7,8-dihydropterin + glycolaldehyde</text>
        <dbReference type="Rhea" id="RHEA:10540"/>
        <dbReference type="ChEBI" id="CHEBI:17001"/>
        <dbReference type="ChEBI" id="CHEBI:17071"/>
        <dbReference type="ChEBI" id="CHEBI:44841"/>
        <dbReference type="EC" id="4.1.2.25"/>
    </reaction>
</comment>
<evidence type="ECO:0000259" key="9">
    <source>
        <dbReference type="SMART" id="SM00905"/>
    </source>
</evidence>
<dbReference type="PANTHER" id="PTHR42844:SF1">
    <property type="entry name" value="DIHYDRONEOPTERIN ALDOLASE 1-RELATED"/>
    <property type="match status" value="1"/>
</dbReference>
<evidence type="ECO:0000313" key="11">
    <source>
        <dbReference type="Proteomes" id="UP001197378"/>
    </source>
</evidence>
<evidence type="ECO:0000256" key="2">
    <source>
        <dbReference type="ARBA" id="ARBA00001353"/>
    </source>
</evidence>
<protein>
    <recommendedName>
        <fullName evidence="8">7,8-dihydroneopterin aldolase</fullName>
        <ecNumber evidence="8">4.1.2.25</ecNumber>
    </recommendedName>
</protein>
<sequence length="121" mass="13604">MDILFVRELKVQTRIGIYDWEREVPQTVLIDLEIAADAARAAASDRVNATINYQTVCDRIVEYLEATETQLVETVAETLARMVREDFGASWVRVSVHKPAAVRGTRDVGVRIERGTLQTVS</sequence>